<dbReference type="GO" id="GO:0005886">
    <property type="term" value="C:plasma membrane"/>
    <property type="evidence" value="ECO:0007669"/>
    <property type="project" value="UniProtKB-SubCell"/>
</dbReference>
<feature type="domain" description="Na+/H+ antiporter MnhB subunit-related protein" evidence="8">
    <location>
        <begin position="9"/>
        <end position="132"/>
    </location>
</feature>
<evidence type="ECO:0000256" key="7">
    <source>
        <dbReference type="SAM" id="Phobius"/>
    </source>
</evidence>
<comment type="similarity">
    <text evidence="2">Belongs to the CPA3 antiporters (TC 2.A.63) subunit B family.</text>
</comment>
<dbReference type="PANTHER" id="PTHR33932">
    <property type="entry name" value="NA(+)/H(+) ANTIPORTER SUBUNIT B"/>
    <property type="match status" value="1"/>
</dbReference>
<evidence type="ECO:0000256" key="6">
    <source>
        <dbReference type="ARBA" id="ARBA00023136"/>
    </source>
</evidence>
<dbReference type="InterPro" id="IPR050622">
    <property type="entry name" value="CPA3_antiporter_subunitB"/>
</dbReference>
<feature type="transmembrane region" description="Helical" evidence="7">
    <location>
        <begin position="37"/>
        <end position="57"/>
    </location>
</feature>
<organism evidence="9 10">
    <name type="scientific">Ornithinibacillus halotolerans</name>
    <dbReference type="NCBI Taxonomy" id="1274357"/>
    <lineage>
        <taxon>Bacteria</taxon>
        <taxon>Bacillati</taxon>
        <taxon>Bacillota</taxon>
        <taxon>Bacilli</taxon>
        <taxon>Bacillales</taxon>
        <taxon>Bacillaceae</taxon>
        <taxon>Ornithinibacillus</taxon>
    </lineage>
</organism>
<evidence type="ECO:0000256" key="2">
    <source>
        <dbReference type="ARBA" id="ARBA00009425"/>
    </source>
</evidence>
<dbReference type="AlphaFoldDB" id="A0A916RVJ5"/>
<evidence type="ECO:0000313" key="10">
    <source>
        <dbReference type="Proteomes" id="UP000613512"/>
    </source>
</evidence>
<name>A0A916RVJ5_9BACI</name>
<dbReference type="Pfam" id="PF04039">
    <property type="entry name" value="MnhB"/>
    <property type="match status" value="1"/>
</dbReference>
<dbReference type="RefSeq" id="WP_188384116.1">
    <property type="nucleotide sequence ID" value="NZ_BMEY01000006.1"/>
</dbReference>
<evidence type="ECO:0000256" key="5">
    <source>
        <dbReference type="ARBA" id="ARBA00022989"/>
    </source>
</evidence>
<feature type="transmembrane region" description="Helical" evidence="7">
    <location>
        <begin position="73"/>
        <end position="93"/>
    </location>
</feature>
<comment type="caution">
    <text evidence="9">The sequence shown here is derived from an EMBL/GenBank/DDBJ whole genome shotgun (WGS) entry which is preliminary data.</text>
</comment>
<sequence length="143" mass="15351">MKPKANDVILHTVTKLAAIIIFTFSIDLFWAGHHFPGGGFIGGLTTAAGIVLLYLSFDIESIQRNLPIDYKKMAAIGVLIAVFTGLAGMFYGDNFLEQTFGYFDLPVFGETELATAVLFDVGVALAVIGTAITIITSISEDEL</sequence>
<evidence type="ECO:0000313" key="9">
    <source>
        <dbReference type="EMBL" id="GGA72755.1"/>
    </source>
</evidence>
<reference evidence="9" key="2">
    <citation type="submission" date="2020-09" db="EMBL/GenBank/DDBJ databases">
        <authorList>
            <person name="Sun Q."/>
            <person name="Zhou Y."/>
        </authorList>
    </citation>
    <scope>NUCLEOTIDE SEQUENCE</scope>
    <source>
        <strain evidence="9">CGMCC 1.12408</strain>
    </source>
</reference>
<keyword evidence="4 7" id="KW-0812">Transmembrane</keyword>
<reference evidence="9" key="1">
    <citation type="journal article" date="2014" name="Int. J. Syst. Evol. Microbiol.">
        <title>Complete genome sequence of Corynebacterium casei LMG S-19264T (=DSM 44701T), isolated from a smear-ripened cheese.</title>
        <authorList>
            <consortium name="US DOE Joint Genome Institute (JGI-PGF)"/>
            <person name="Walter F."/>
            <person name="Albersmeier A."/>
            <person name="Kalinowski J."/>
            <person name="Ruckert C."/>
        </authorList>
    </citation>
    <scope>NUCLEOTIDE SEQUENCE</scope>
    <source>
        <strain evidence="9">CGMCC 1.12408</strain>
    </source>
</reference>
<keyword evidence="10" id="KW-1185">Reference proteome</keyword>
<keyword evidence="6 7" id="KW-0472">Membrane</keyword>
<dbReference type="EMBL" id="BMEY01000006">
    <property type="protein sequence ID" value="GGA72755.1"/>
    <property type="molecule type" value="Genomic_DNA"/>
</dbReference>
<evidence type="ECO:0000259" key="8">
    <source>
        <dbReference type="Pfam" id="PF04039"/>
    </source>
</evidence>
<evidence type="ECO:0000256" key="4">
    <source>
        <dbReference type="ARBA" id="ARBA00022692"/>
    </source>
</evidence>
<protein>
    <submittedName>
        <fullName evidence="9">Na(+)/H(+) antiporter subunit B</fullName>
    </submittedName>
</protein>
<keyword evidence="5 7" id="KW-1133">Transmembrane helix</keyword>
<dbReference type="Proteomes" id="UP000613512">
    <property type="component" value="Unassembled WGS sequence"/>
</dbReference>
<dbReference type="NCBIfam" id="NF009223">
    <property type="entry name" value="PRK12573.1"/>
    <property type="match status" value="1"/>
</dbReference>
<accession>A0A916RVJ5</accession>
<gene>
    <name evidence="9" type="ORF">GCM10008025_15690</name>
</gene>
<proteinExistence type="inferred from homology"/>
<evidence type="ECO:0000256" key="3">
    <source>
        <dbReference type="ARBA" id="ARBA00022475"/>
    </source>
</evidence>
<comment type="subcellular location">
    <subcellularLocation>
        <location evidence="1">Cell membrane</location>
        <topology evidence="1">Multi-pass membrane protein</topology>
    </subcellularLocation>
</comment>
<evidence type="ECO:0000256" key="1">
    <source>
        <dbReference type="ARBA" id="ARBA00004651"/>
    </source>
</evidence>
<feature type="transmembrane region" description="Helical" evidence="7">
    <location>
        <begin position="113"/>
        <end position="138"/>
    </location>
</feature>
<dbReference type="PANTHER" id="PTHR33932:SF4">
    <property type="entry name" value="NA(+)_H(+) ANTIPORTER SUBUNIT B"/>
    <property type="match status" value="1"/>
</dbReference>
<feature type="transmembrane region" description="Helical" evidence="7">
    <location>
        <begin position="12"/>
        <end position="31"/>
    </location>
</feature>
<keyword evidence="3" id="KW-1003">Cell membrane</keyword>
<dbReference type="InterPro" id="IPR007182">
    <property type="entry name" value="MnhB"/>
</dbReference>